<dbReference type="InterPro" id="IPR043837">
    <property type="entry name" value="Mtf2-like_C"/>
</dbReference>
<feature type="domain" description="Mtf2-like C-terminal" evidence="2">
    <location>
        <begin position="198"/>
        <end position="346"/>
    </location>
</feature>
<name>A0A9N8VZI1_9GLOM</name>
<feature type="region of interest" description="Disordered" evidence="1">
    <location>
        <begin position="27"/>
        <end position="50"/>
    </location>
</feature>
<dbReference type="OrthoDB" id="2444174at2759"/>
<proteinExistence type="predicted"/>
<protein>
    <submittedName>
        <fullName evidence="3">901_t:CDS:1</fullName>
    </submittedName>
</protein>
<organism evidence="3 4">
    <name type="scientific">Paraglomus brasilianum</name>
    <dbReference type="NCBI Taxonomy" id="144538"/>
    <lineage>
        <taxon>Eukaryota</taxon>
        <taxon>Fungi</taxon>
        <taxon>Fungi incertae sedis</taxon>
        <taxon>Mucoromycota</taxon>
        <taxon>Glomeromycotina</taxon>
        <taxon>Glomeromycetes</taxon>
        <taxon>Paraglomerales</taxon>
        <taxon>Paraglomeraceae</taxon>
        <taxon>Paraglomus</taxon>
    </lineage>
</organism>
<dbReference type="Pfam" id="PF19189">
    <property type="entry name" value="Mtf2"/>
    <property type="match status" value="1"/>
</dbReference>
<dbReference type="InterPro" id="IPR040009">
    <property type="entry name" value="Mtf2/C5D6.12-like"/>
</dbReference>
<dbReference type="Proteomes" id="UP000789739">
    <property type="component" value="Unassembled WGS sequence"/>
</dbReference>
<feature type="region of interest" description="Disordered" evidence="1">
    <location>
        <begin position="63"/>
        <end position="88"/>
    </location>
</feature>
<comment type="caution">
    <text evidence="3">The sequence shown here is derived from an EMBL/GenBank/DDBJ whole genome shotgun (WGS) entry which is preliminary data.</text>
</comment>
<keyword evidence="4" id="KW-1185">Reference proteome</keyword>
<feature type="compositionally biased region" description="Basic and acidic residues" evidence="1">
    <location>
        <begin position="68"/>
        <end position="82"/>
    </location>
</feature>
<dbReference type="PANTHER" id="PTHR39468">
    <property type="entry name" value="CHROMOSOME 7, WHOLE GENOME SHOTGUN SEQUENCE"/>
    <property type="match status" value="1"/>
</dbReference>
<dbReference type="AlphaFoldDB" id="A0A9N8VZI1"/>
<evidence type="ECO:0000256" key="1">
    <source>
        <dbReference type="SAM" id="MobiDB-lite"/>
    </source>
</evidence>
<sequence>MLANRFVNQIRNARKTLVPKGSTYLSTNRSDDIADEAAGRYSQSSGSSRKDWGFLFADTEPQISESSLKSKPESRKGGTPRESKHKRILTSEEMESFKNIFSTLFSKPKSMQVHETEREIGAPAIERHLLYLIKNNERMAQSESRVRPKASSAAFEERLNNLAKSAAWFRNNFEGIPATRASRYRPHWIGSMSMTADEQNKLKEMINELSKCSTNYDFRVFVWENVFQRGKVGKASSDVNPFVKTSPKVFPPGYSHLLKTSIAHCRNVFRDPYMALSIFEQAKRQGFESYVVGCDTPVYNEILKIRWDFWKDVQGMDALLTEMQSNGVLFDLATKGIIESAFEESRIGTVDNIKHDLERLLTFVEMSIDTSTESHRSNDRLDTPLEP</sequence>
<gene>
    <name evidence="3" type="ORF">PBRASI_LOCUS1107</name>
</gene>
<reference evidence="3" key="1">
    <citation type="submission" date="2021-06" db="EMBL/GenBank/DDBJ databases">
        <authorList>
            <person name="Kallberg Y."/>
            <person name="Tangrot J."/>
            <person name="Rosling A."/>
        </authorList>
    </citation>
    <scope>NUCLEOTIDE SEQUENCE</scope>
    <source>
        <strain evidence="3">BR232B</strain>
    </source>
</reference>
<accession>A0A9N8VZI1</accession>
<evidence type="ECO:0000313" key="4">
    <source>
        <dbReference type="Proteomes" id="UP000789739"/>
    </source>
</evidence>
<dbReference type="PANTHER" id="PTHR39468:SF1">
    <property type="entry name" value="MTF2-LIKE C-TERMINAL DOMAIN-CONTAINING PROTEIN"/>
    <property type="match status" value="1"/>
</dbReference>
<dbReference type="GO" id="GO:0005739">
    <property type="term" value="C:mitochondrion"/>
    <property type="evidence" value="ECO:0007669"/>
    <property type="project" value="InterPro"/>
</dbReference>
<evidence type="ECO:0000259" key="2">
    <source>
        <dbReference type="Pfam" id="PF19189"/>
    </source>
</evidence>
<dbReference type="EMBL" id="CAJVPI010000066">
    <property type="protein sequence ID" value="CAG8471769.1"/>
    <property type="molecule type" value="Genomic_DNA"/>
</dbReference>
<evidence type="ECO:0000313" key="3">
    <source>
        <dbReference type="EMBL" id="CAG8471769.1"/>
    </source>
</evidence>